<evidence type="ECO:0000313" key="2">
    <source>
        <dbReference type="EMBL" id="OZG68756.1"/>
    </source>
</evidence>
<keyword evidence="1" id="KW-0812">Transmembrane</keyword>
<protein>
    <recommendedName>
        <fullName evidence="4">Tat pathway signal sequence</fullName>
    </recommendedName>
</protein>
<dbReference type="RefSeq" id="WP_094692080.1">
    <property type="nucleotide sequence ID" value="NZ_CALENZ010000002.1"/>
</dbReference>
<dbReference type="OrthoDB" id="154912at2"/>
<dbReference type="Proteomes" id="UP000216451">
    <property type="component" value="Unassembled WGS sequence"/>
</dbReference>
<sequence>MKFQPIQQFPQRLVLSCAGVILTASSVAVISKSSFGIDPFTTFVFGMATITNMGYGICYTLVNLGLLAVIACVGRTHLGFATPITIFLSGFVTQWWLSALQAWIPSPSLAVRCMLLVCGIVLLCLATALYFTGNLGVSAYDACALTLHASTHWKFRFCRIGTDLFCVAVGFSCGATVGIATVITALCMGPLVEYFNTTVAIPLLHARFWNNASATNLSQQPR</sequence>
<dbReference type="PANTHER" id="PTHR40078">
    <property type="entry name" value="INTEGRAL MEMBRANE PROTEIN-RELATED"/>
    <property type="match status" value="1"/>
</dbReference>
<organism evidence="2 3">
    <name type="scientific">Bifidobacterium aquikefiri</name>
    <dbReference type="NCBI Taxonomy" id="1653207"/>
    <lineage>
        <taxon>Bacteria</taxon>
        <taxon>Bacillati</taxon>
        <taxon>Actinomycetota</taxon>
        <taxon>Actinomycetes</taxon>
        <taxon>Bifidobacteriales</taxon>
        <taxon>Bifidobacteriaceae</taxon>
        <taxon>Bifidobacterium</taxon>
    </lineage>
</organism>
<gene>
    <name evidence="2" type="ORF">BAQU_0057</name>
</gene>
<name>A0A261GCR7_9BIFI</name>
<evidence type="ECO:0000313" key="3">
    <source>
        <dbReference type="Proteomes" id="UP000216451"/>
    </source>
</evidence>
<feature type="transmembrane region" description="Helical" evidence="1">
    <location>
        <begin position="164"/>
        <end position="186"/>
    </location>
</feature>
<dbReference type="InterPro" id="IPR038750">
    <property type="entry name" value="YczE/YyaS-like"/>
</dbReference>
<keyword evidence="1" id="KW-1133">Transmembrane helix</keyword>
<dbReference type="PANTHER" id="PTHR40078:SF1">
    <property type="entry name" value="INTEGRAL MEMBRANE PROTEIN"/>
    <property type="match status" value="1"/>
</dbReference>
<dbReference type="GeneID" id="98294764"/>
<dbReference type="EMBL" id="MWXA01000001">
    <property type="protein sequence ID" value="OZG68756.1"/>
    <property type="molecule type" value="Genomic_DNA"/>
</dbReference>
<reference evidence="2 3" key="1">
    <citation type="journal article" date="2017" name="BMC Genomics">
        <title>Comparative genomic and phylogenomic analyses of the Bifidobacteriaceae family.</title>
        <authorList>
            <person name="Lugli G.A."/>
            <person name="Milani C."/>
            <person name="Turroni F."/>
            <person name="Duranti S."/>
            <person name="Mancabelli L."/>
            <person name="Mangifesta M."/>
            <person name="Ferrario C."/>
            <person name="Modesto M."/>
            <person name="Mattarelli P."/>
            <person name="Jiri K."/>
            <person name="van Sinderen D."/>
            <person name="Ventura M."/>
        </authorList>
    </citation>
    <scope>NUCLEOTIDE SEQUENCE [LARGE SCALE GENOMIC DNA]</scope>
    <source>
        <strain evidence="2 3">LMG 28769</strain>
    </source>
</reference>
<accession>A0A261GCR7</accession>
<feature type="transmembrane region" description="Helical" evidence="1">
    <location>
        <begin position="109"/>
        <end position="131"/>
    </location>
</feature>
<keyword evidence="3" id="KW-1185">Reference proteome</keyword>
<proteinExistence type="predicted"/>
<evidence type="ECO:0008006" key="4">
    <source>
        <dbReference type="Google" id="ProtNLM"/>
    </source>
</evidence>
<dbReference type="AlphaFoldDB" id="A0A261GCR7"/>
<dbReference type="Pfam" id="PF19700">
    <property type="entry name" value="DUF6198"/>
    <property type="match status" value="1"/>
</dbReference>
<evidence type="ECO:0000256" key="1">
    <source>
        <dbReference type="SAM" id="Phobius"/>
    </source>
</evidence>
<keyword evidence="1" id="KW-0472">Membrane</keyword>
<comment type="caution">
    <text evidence="2">The sequence shown here is derived from an EMBL/GenBank/DDBJ whole genome shotgun (WGS) entry which is preliminary data.</text>
</comment>
<feature type="transmembrane region" description="Helical" evidence="1">
    <location>
        <begin position="80"/>
        <end position="97"/>
    </location>
</feature>
<feature type="transmembrane region" description="Helical" evidence="1">
    <location>
        <begin position="52"/>
        <end position="73"/>
    </location>
</feature>